<comment type="similarity">
    <text evidence="1">Belongs to the universal ribosomal protein uS8 family.</text>
</comment>
<reference evidence="4" key="1">
    <citation type="submission" date="2021-01" db="EMBL/GenBank/DDBJ databases">
        <authorList>
            <person name="Huang H."/>
            <person name="Chen N."/>
        </authorList>
    </citation>
    <scope>NUCLEOTIDE SEQUENCE</scope>
</reference>
<gene>
    <name evidence="4" type="primary">rps8</name>
</gene>
<evidence type="ECO:0000256" key="3">
    <source>
        <dbReference type="ARBA" id="ARBA00023274"/>
    </source>
</evidence>
<sequence length="121" mass="14287">MNNLFSIIQNSQNSFKWFVFIKNTKKNRLILNSLWSENLISGYLKKNSILKVFLKYYKKIPVIKKIKTFNKSNKSFFLNLKQIWKIKVNLSIPFFSTNKGLNSLNSCKKKKIGGKLLFIIF</sequence>
<keyword evidence="3" id="KW-0687">Ribonucleoprotein</keyword>
<dbReference type="GO" id="GO:1990904">
    <property type="term" value="C:ribonucleoprotein complex"/>
    <property type="evidence" value="ECO:0007669"/>
    <property type="project" value="UniProtKB-KW"/>
</dbReference>
<evidence type="ECO:0000256" key="1">
    <source>
        <dbReference type="ARBA" id="ARBA00006471"/>
    </source>
</evidence>
<dbReference type="InterPro" id="IPR035987">
    <property type="entry name" value="Ribosomal_uS8_sf"/>
</dbReference>
<dbReference type="RefSeq" id="YP_010248465.1">
    <property type="nucleotide sequence ID" value="NC_060315.1"/>
</dbReference>
<keyword evidence="4" id="KW-0496">Mitochondrion</keyword>
<dbReference type="Gene3D" id="3.30.1370.30">
    <property type="match status" value="1"/>
</dbReference>
<name>A0A8A6W382_9STRA</name>
<evidence type="ECO:0000256" key="2">
    <source>
        <dbReference type="ARBA" id="ARBA00022980"/>
    </source>
</evidence>
<dbReference type="Pfam" id="PF00410">
    <property type="entry name" value="Ribosomal_S8"/>
    <property type="match status" value="1"/>
</dbReference>
<accession>A0A8A6W382</accession>
<dbReference type="InterPro" id="IPR000630">
    <property type="entry name" value="Ribosomal_uS8"/>
</dbReference>
<evidence type="ECO:0000313" key="4">
    <source>
        <dbReference type="EMBL" id="QTK21660.1"/>
    </source>
</evidence>
<organism evidence="4">
    <name type="scientific">Coscinodiscus granii</name>
    <dbReference type="NCBI Taxonomy" id="265552"/>
    <lineage>
        <taxon>Eukaryota</taxon>
        <taxon>Sar</taxon>
        <taxon>Stramenopiles</taxon>
        <taxon>Ochrophyta</taxon>
        <taxon>Bacillariophyta</taxon>
        <taxon>Coscinodiscophyceae</taxon>
        <taxon>Coscinodiscophycidae</taxon>
        <taxon>Coscinodiscales</taxon>
        <taxon>Coscinodiscaceae</taxon>
        <taxon>Coscinodiscus</taxon>
    </lineage>
</organism>
<proteinExistence type="inferred from homology"/>
<dbReference type="Gene3D" id="3.30.1490.10">
    <property type="match status" value="1"/>
</dbReference>
<dbReference type="GO" id="GO:0005840">
    <property type="term" value="C:ribosome"/>
    <property type="evidence" value="ECO:0007669"/>
    <property type="project" value="UniProtKB-KW"/>
</dbReference>
<dbReference type="EMBL" id="MW435847">
    <property type="protein sequence ID" value="QTK21660.1"/>
    <property type="molecule type" value="Genomic_DNA"/>
</dbReference>
<dbReference type="AlphaFoldDB" id="A0A8A6W382"/>
<keyword evidence="2 4" id="KW-0689">Ribosomal protein</keyword>
<dbReference type="GO" id="GO:0003735">
    <property type="term" value="F:structural constituent of ribosome"/>
    <property type="evidence" value="ECO:0007669"/>
    <property type="project" value="InterPro"/>
</dbReference>
<geneLocation type="mitochondrion" evidence="4"/>
<protein>
    <submittedName>
        <fullName evidence="4">Ribosomal protein S8</fullName>
    </submittedName>
</protein>
<dbReference type="GO" id="GO:0006412">
    <property type="term" value="P:translation"/>
    <property type="evidence" value="ECO:0007669"/>
    <property type="project" value="InterPro"/>
</dbReference>
<dbReference type="GeneID" id="70637854"/>
<dbReference type="SUPFAM" id="SSF56047">
    <property type="entry name" value="Ribosomal protein S8"/>
    <property type="match status" value="1"/>
</dbReference>